<dbReference type="EnsemblPlants" id="PNT70352">
    <property type="protein sequence ID" value="PNT70352"/>
    <property type="gene ID" value="BRADI_2g10720v3"/>
</dbReference>
<protein>
    <recommendedName>
        <fullName evidence="4">PARP catalytic domain-containing protein</fullName>
    </recommendedName>
</protein>
<dbReference type="KEGG" id="bdi:106866273"/>
<evidence type="ECO:0008006" key="4">
    <source>
        <dbReference type="Google" id="ProtNLM"/>
    </source>
</evidence>
<organism evidence="1">
    <name type="scientific">Brachypodium distachyon</name>
    <name type="common">Purple false brome</name>
    <name type="synonym">Trachynia distachya</name>
    <dbReference type="NCBI Taxonomy" id="15368"/>
    <lineage>
        <taxon>Eukaryota</taxon>
        <taxon>Viridiplantae</taxon>
        <taxon>Streptophyta</taxon>
        <taxon>Embryophyta</taxon>
        <taxon>Tracheophyta</taxon>
        <taxon>Spermatophyta</taxon>
        <taxon>Magnoliopsida</taxon>
        <taxon>Liliopsida</taxon>
        <taxon>Poales</taxon>
        <taxon>Poaceae</taxon>
        <taxon>BOP clade</taxon>
        <taxon>Pooideae</taxon>
        <taxon>Stipodae</taxon>
        <taxon>Brachypodieae</taxon>
        <taxon>Brachypodium</taxon>
    </lineage>
</organism>
<dbReference type="Gramene" id="PNT70353">
    <property type="protein sequence ID" value="PNT70353"/>
    <property type="gene ID" value="BRADI_2g10720v3"/>
</dbReference>
<accession>A0A0Q3IDF1</accession>
<dbReference type="EMBL" id="CM000881">
    <property type="protein sequence ID" value="PNT70352.1"/>
    <property type="molecule type" value="Genomic_DNA"/>
</dbReference>
<dbReference type="EMBL" id="CM000881">
    <property type="protein sequence ID" value="PNT70353.1"/>
    <property type="molecule type" value="Genomic_DNA"/>
</dbReference>
<evidence type="ECO:0000313" key="3">
    <source>
        <dbReference type="Proteomes" id="UP000008810"/>
    </source>
</evidence>
<dbReference type="EMBL" id="CM000881">
    <property type="protein sequence ID" value="KQK03930.1"/>
    <property type="molecule type" value="Genomic_DNA"/>
</dbReference>
<dbReference type="EMBL" id="CM000881">
    <property type="protein sequence ID" value="KQK03931.1"/>
    <property type="molecule type" value="Genomic_DNA"/>
</dbReference>
<reference evidence="1 2" key="1">
    <citation type="journal article" date="2010" name="Nature">
        <title>Genome sequencing and analysis of the model grass Brachypodium distachyon.</title>
        <authorList>
            <consortium name="International Brachypodium Initiative"/>
        </authorList>
    </citation>
    <scope>NUCLEOTIDE SEQUENCE [LARGE SCALE GENOMIC DNA]</scope>
    <source>
        <strain evidence="1">Bd21</strain>
        <strain evidence="2">cv. Bd21</strain>
    </source>
</reference>
<dbReference type="InterPro" id="IPR044964">
    <property type="entry name" value="RCD1/SRO1-5"/>
</dbReference>
<dbReference type="Proteomes" id="UP000008810">
    <property type="component" value="Chromosome 2"/>
</dbReference>
<dbReference type="GeneID" id="106866273"/>
<dbReference type="OrthoDB" id="713594at2759"/>
<reference evidence="1" key="2">
    <citation type="submission" date="2017-06" db="EMBL/GenBank/DDBJ databases">
        <title>WGS assembly of Brachypodium distachyon.</title>
        <authorList>
            <consortium name="The International Brachypodium Initiative"/>
            <person name="Lucas S."/>
            <person name="Harmon-Smith M."/>
            <person name="Lail K."/>
            <person name="Tice H."/>
            <person name="Grimwood J."/>
            <person name="Bruce D."/>
            <person name="Barry K."/>
            <person name="Shu S."/>
            <person name="Lindquist E."/>
            <person name="Wang M."/>
            <person name="Pitluck S."/>
            <person name="Vogel J.P."/>
            <person name="Garvin D.F."/>
            <person name="Mockler T.C."/>
            <person name="Schmutz J."/>
            <person name="Rokhsar D."/>
            <person name="Bevan M.W."/>
        </authorList>
    </citation>
    <scope>NUCLEOTIDE SEQUENCE</scope>
    <source>
        <strain evidence="1">Bd21</strain>
    </source>
</reference>
<dbReference type="Gene3D" id="3.90.228.10">
    <property type="match status" value="1"/>
</dbReference>
<evidence type="ECO:0000313" key="2">
    <source>
        <dbReference type="EnsemblPlants" id="KQK03930"/>
    </source>
</evidence>
<dbReference type="RefSeq" id="XP_014755278.1">
    <property type="nucleotide sequence ID" value="XM_014899792.2"/>
</dbReference>
<dbReference type="PANTHER" id="PTHR32263:SF19">
    <property type="entry name" value="OS03G0230300 PROTEIN"/>
    <property type="match status" value="1"/>
</dbReference>
<dbReference type="Gramene" id="PNT70352">
    <property type="protein sequence ID" value="PNT70352"/>
    <property type="gene ID" value="BRADI_2g10720v3"/>
</dbReference>
<dbReference type="Gramene" id="KQK03930">
    <property type="protein sequence ID" value="KQK03930"/>
    <property type="gene ID" value="BRADI_2g10720v3"/>
</dbReference>
<dbReference type="ExpressionAtlas" id="A0A0Q3IDF1">
    <property type="expression patterns" value="baseline"/>
</dbReference>
<evidence type="ECO:0000313" key="1">
    <source>
        <dbReference type="EMBL" id="KQK03931.1"/>
    </source>
</evidence>
<dbReference type="RefSeq" id="XP_014755277.1">
    <property type="nucleotide sequence ID" value="XM_014899791.2"/>
</dbReference>
<reference evidence="2" key="3">
    <citation type="submission" date="2018-08" db="UniProtKB">
        <authorList>
            <consortium name="EnsemblPlants"/>
        </authorList>
    </citation>
    <scope>IDENTIFICATION</scope>
    <source>
        <strain evidence="2">cv. Bd21</strain>
    </source>
</reference>
<gene>
    <name evidence="2" type="primary">LOC106866273</name>
    <name evidence="1" type="ORF">BRADI_2g10720v3</name>
</gene>
<dbReference type="RefSeq" id="XP_024315205.1">
    <property type="nucleotide sequence ID" value="XM_024459437.1"/>
</dbReference>
<name>A0A0Q3IDF1_BRADI</name>
<dbReference type="STRING" id="15368.A0A0Q3IDF1"/>
<dbReference type="PANTHER" id="PTHR32263">
    <property type="entry name" value="INACTIVE POLY [ADP-RIBOSE] POLYMERASE SRO4-RELATED"/>
    <property type="match status" value="1"/>
</dbReference>
<dbReference type="EnsemblPlants" id="KQK03931">
    <property type="protein sequence ID" value="KQK03931"/>
    <property type="gene ID" value="BRADI_2g10720v3"/>
</dbReference>
<dbReference type="Gramene" id="KQK03931">
    <property type="protein sequence ID" value="KQK03931"/>
    <property type="gene ID" value="BRADI_2g10720v3"/>
</dbReference>
<proteinExistence type="predicted"/>
<dbReference type="AlphaFoldDB" id="A0A0Q3IDF1"/>
<dbReference type="RefSeq" id="XP_024315204.1">
    <property type="nucleotide sequence ID" value="XM_024459436.1"/>
</dbReference>
<keyword evidence="3" id="KW-1185">Reference proteome</keyword>
<dbReference type="EnsemblPlants" id="PNT70353">
    <property type="protein sequence ID" value="PNT70353"/>
    <property type="gene ID" value="BRADI_2g10720v3"/>
</dbReference>
<dbReference type="EnsemblPlants" id="KQK03930">
    <property type="protein sequence ID" value="KQK03930"/>
    <property type="gene ID" value="BRADI_2g10720v3"/>
</dbReference>
<sequence>MGESSPSSLPQQWRAFCSSGPPVYLKIDGEQPYAAEGLVAEDFSDGKAVIEAELPCGRLLLFDFLGRRCVDLNDTSKSYHMCWVDASHQVYGNATEHPALPLPRDMEDSSSLRHQWRQFRRSGFPRAIAIDGEGGARTAVPCKVIDFVATAFAIGKAVVEARLPEGRAVLFDFLRKVIVDLDEPSNKSPIRWVDNQQRVFANEPVLGIDEHKVTRAFTEGTSGRFNITCIEKCLVHRIEAFKANIYPQPLVYGWYGGLVSDVKEAAYGSGVVNINSTLLAAGRAHGNAAHVSPMSQPYESAMLAEVDTKGEAHLLFCSIALGRQEVIPAGSLQNSPTGKPYDTGVDNKFYPSWYIFGSGWMHNQIVPLYVLSFIKNPVLTPGLSPFGVYDEIQKSLPPSDLQAVERCCNVYMKNQINTPQFVKERQQQPRERPDNSCSIAIVTPEVRTAKRRRGSGATVLGRVPAVDPGRPLLNPDPQLGSVDPESGTCDPGFHTRLLCQHGTASNPSHGVPLLAEETGDSSQSSLPWQWRQLCSSGLPVEVKIEGDRPCRLAGLEKAFDQGKAIFEVQYRGRRMLFDFLEKRCVNLDDPSKNYRMRWTDRRRKVYWNTTEPAADSSASSLRQQWDEFCRSGPPTSISVKLKGDTRFIPRATIDSIAATFTEKIAIVEVQIMPSGQRVLFVFLRKVIIDLDEPFKKWNISWVTKIIGSSRTNLFYGPMSKW</sequence>